<proteinExistence type="predicted"/>
<reference evidence="10" key="1">
    <citation type="submission" date="2022-12" db="EMBL/GenBank/DDBJ databases">
        <title>Draft genome assemblies for two species of Escallonia (Escalloniales).</title>
        <authorList>
            <person name="Chanderbali A."/>
            <person name="Dervinis C."/>
            <person name="Anghel I."/>
            <person name="Soltis D."/>
            <person name="Soltis P."/>
            <person name="Zapata F."/>
        </authorList>
    </citation>
    <scope>NUCLEOTIDE SEQUENCE</scope>
    <source>
        <strain evidence="10">UCBG92.1500</strain>
        <tissue evidence="10">Leaf</tissue>
    </source>
</reference>
<keyword evidence="11" id="KW-1185">Reference proteome</keyword>
<keyword evidence="1" id="KW-0479">Metal-binding</keyword>
<dbReference type="InterPro" id="IPR044653">
    <property type="entry name" value="AZF1/2/3-like"/>
</dbReference>
<feature type="domain" description="C2H2-type" evidence="9">
    <location>
        <begin position="19"/>
        <end position="41"/>
    </location>
</feature>
<dbReference type="Pfam" id="PF13912">
    <property type="entry name" value="zf-C2H2_6"/>
    <property type="match status" value="1"/>
</dbReference>
<evidence type="ECO:0000256" key="8">
    <source>
        <dbReference type="SAM" id="MobiDB-lite"/>
    </source>
</evidence>
<keyword evidence="6" id="KW-0804">Transcription</keyword>
<dbReference type="PANTHER" id="PTHR45988">
    <property type="entry name" value="C2H2 TYPE ZINC FINGER TRANSCRIPTION FACTOR FAMILY-RELATED"/>
    <property type="match status" value="1"/>
</dbReference>
<dbReference type="InterPro" id="IPR036236">
    <property type="entry name" value="Znf_C2H2_sf"/>
</dbReference>
<evidence type="ECO:0000256" key="6">
    <source>
        <dbReference type="ARBA" id="ARBA00023163"/>
    </source>
</evidence>
<dbReference type="EMBL" id="JAVXUO010000342">
    <property type="protein sequence ID" value="KAK2993107.1"/>
    <property type="molecule type" value="Genomic_DNA"/>
</dbReference>
<dbReference type="PROSITE" id="PS50157">
    <property type="entry name" value="ZINC_FINGER_C2H2_2"/>
    <property type="match status" value="1"/>
</dbReference>
<gene>
    <name evidence="10" type="ORF">RJ640_021779</name>
</gene>
<dbReference type="Gene3D" id="3.30.160.60">
    <property type="entry name" value="Classic Zinc Finger"/>
    <property type="match status" value="1"/>
</dbReference>
<keyword evidence="5" id="KW-0805">Transcription regulation</keyword>
<dbReference type="PROSITE" id="PS00028">
    <property type="entry name" value="ZINC_FINGER_C2H2_1"/>
    <property type="match status" value="1"/>
</dbReference>
<dbReference type="SUPFAM" id="SSF57667">
    <property type="entry name" value="beta-beta-alpha zinc fingers"/>
    <property type="match status" value="1"/>
</dbReference>
<dbReference type="PANTHER" id="PTHR45988:SF18">
    <property type="entry name" value="C2H2-TYPE ZINC FINGER FAMILY PROTEIN"/>
    <property type="match status" value="1"/>
</dbReference>
<accession>A0AA88UWB0</accession>
<feature type="region of interest" description="Disordered" evidence="8">
    <location>
        <begin position="56"/>
        <end position="84"/>
    </location>
</feature>
<sequence length="84" mass="8956">MSVICDKALSSKLVEQNSYKCKICDKAFPTGKALGGHQRFHYKGLAKKPATSKVISPGDAKASIQPCSSSSAFDLNQLPPADDE</sequence>
<evidence type="ECO:0000256" key="1">
    <source>
        <dbReference type="ARBA" id="ARBA00022723"/>
    </source>
</evidence>
<protein>
    <recommendedName>
        <fullName evidence="9">C2H2-type domain-containing protein</fullName>
    </recommendedName>
</protein>
<evidence type="ECO:0000256" key="4">
    <source>
        <dbReference type="ARBA" id="ARBA00022833"/>
    </source>
</evidence>
<dbReference type="GO" id="GO:0003700">
    <property type="term" value="F:DNA-binding transcription factor activity"/>
    <property type="evidence" value="ECO:0007669"/>
    <property type="project" value="InterPro"/>
</dbReference>
<dbReference type="Proteomes" id="UP001187471">
    <property type="component" value="Unassembled WGS sequence"/>
</dbReference>
<name>A0AA88UWB0_9ASTE</name>
<organism evidence="10 11">
    <name type="scientific">Escallonia rubra</name>
    <dbReference type="NCBI Taxonomy" id="112253"/>
    <lineage>
        <taxon>Eukaryota</taxon>
        <taxon>Viridiplantae</taxon>
        <taxon>Streptophyta</taxon>
        <taxon>Embryophyta</taxon>
        <taxon>Tracheophyta</taxon>
        <taxon>Spermatophyta</taxon>
        <taxon>Magnoliopsida</taxon>
        <taxon>eudicotyledons</taxon>
        <taxon>Gunneridae</taxon>
        <taxon>Pentapetalae</taxon>
        <taxon>asterids</taxon>
        <taxon>campanulids</taxon>
        <taxon>Escalloniales</taxon>
        <taxon>Escalloniaceae</taxon>
        <taxon>Escallonia</taxon>
    </lineage>
</organism>
<comment type="caution">
    <text evidence="10">The sequence shown here is derived from an EMBL/GenBank/DDBJ whole genome shotgun (WGS) entry which is preliminary data.</text>
</comment>
<evidence type="ECO:0000259" key="9">
    <source>
        <dbReference type="PROSITE" id="PS50157"/>
    </source>
</evidence>
<dbReference type="GO" id="GO:0000976">
    <property type="term" value="F:transcription cis-regulatory region binding"/>
    <property type="evidence" value="ECO:0007669"/>
    <property type="project" value="TreeGrafter"/>
</dbReference>
<evidence type="ECO:0000313" key="10">
    <source>
        <dbReference type="EMBL" id="KAK2993107.1"/>
    </source>
</evidence>
<dbReference type="AlphaFoldDB" id="A0AA88UWB0"/>
<evidence type="ECO:0000256" key="2">
    <source>
        <dbReference type="ARBA" id="ARBA00022737"/>
    </source>
</evidence>
<dbReference type="GO" id="GO:0005634">
    <property type="term" value="C:nucleus"/>
    <property type="evidence" value="ECO:0007669"/>
    <property type="project" value="TreeGrafter"/>
</dbReference>
<evidence type="ECO:0000256" key="3">
    <source>
        <dbReference type="ARBA" id="ARBA00022771"/>
    </source>
</evidence>
<keyword evidence="2" id="KW-0677">Repeat</keyword>
<evidence type="ECO:0000256" key="5">
    <source>
        <dbReference type="ARBA" id="ARBA00023015"/>
    </source>
</evidence>
<evidence type="ECO:0000256" key="7">
    <source>
        <dbReference type="PROSITE-ProRule" id="PRU00042"/>
    </source>
</evidence>
<evidence type="ECO:0000313" key="11">
    <source>
        <dbReference type="Proteomes" id="UP001187471"/>
    </source>
</evidence>
<keyword evidence="3 7" id="KW-0863">Zinc-finger</keyword>
<feature type="compositionally biased region" description="Polar residues" evidence="8">
    <location>
        <begin position="65"/>
        <end position="74"/>
    </location>
</feature>
<dbReference type="GO" id="GO:0008270">
    <property type="term" value="F:zinc ion binding"/>
    <property type="evidence" value="ECO:0007669"/>
    <property type="project" value="UniProtKB-KW"/>
</dbReference>
<keyword evidence="4" id="KW-0862">Zinc</keyword>
<dbReference type="InterPro" id="IPR013087">
    <property type="entry name" value="Znf_C2H2_type"/>
</dbReference>